<evidence type="ECO:0000313" key="5">
    <source>
        <dbReference type="RefSeq" id="XP_026490310.2"/>
    </source>
</evidence>
<evidence type="ECO:0000256" key="2">
    <source>
        <dbReference type="SAM" id="Phobius"/>
    </source>
</evidence>
<keyword evidence="2" id="KW-0812">Transmembrane</keyword>
<dbReference type="AlphaFoldDB" id="A0A8B8I012"/>
<evidence type="ECO:0000313" key="4">
    <source>
        <dbReference type="Proteomes" id="UP001652626"/>
    </source>
</evidence>
<organism evidence="4 5">
    <name type="scientific">Vanessa tameamea</name>
    <name type="common">Kamehameha butterfly</name>
    <dbReference type="NCBI Taxonomy" id="334116"/>
    <lineage>
        <taxon>Eukaryota</taxon>
        <taxon>Metazoa</taxon>
        <taxon>Ecdysozoa</taxon>
        <taxon>Arthropoda</taxon>
        <taxon>Hexapoda</taxon>
        <taxon>Insecta</taxon>
        <taxon>Pterygota</taxon>
        <taxon>Neoptera</taxon>
        <taxon>Endopterygota</taxon>
        <taxon>Lepidoptera</taxon>
        <taxon>Glossata</taxon>
        <taxon>Ditrysia</taxon>
        <taxon>Papilionoidea</taxon>
        <taxon>Nymphalidae</taxon>
        <taxon>Nymphalinae</taxon>
        <taxon>Vanessa</taxon>
    </lineage>
</organism>
<evidence type="ECO:0000256" key="1">
    <source>
        <dbReference type="SAM" id="MobiDB-lite"/>
    </source>
</evidence>
<dbReference type="RefSeq" id="XP_026490310.2">
    <property type="nucleotide sequence ID" value="XM_026634525.2"/>
</dbReference>
<keyword evidence="2" id="KW-1133">Transmembrane helix</keyword>
<evidence type="ECO:0000256" key="3">
    <source>
        <dbReference type="SAM" id="SignalP"/>
    </source>
</evidence>
<name>A0A8B8I012_VANTA</name>
<feature type="signal peptide" evidence="3">
    <location>
        <begin position="1"/>
        <end position="15"/>
    </location>
</feature>
<reference evidence="5" key="1">
    <citation type="submission" date="2025-08" db="UniProtKB">
        <authorList>
            <consortium name="RefSeq"/>
        </authorList>
    </citation>
    <scope>IDENTIFICATION</scope>
    <source>
        <tissue evidence="5">Whole body</tissue>
    </source>
</reference>
<sequence length="422" mass="48068">MILVYITCLVSSVSCLRLIQNANNASNHNVTTLYPVENIAYHREANNVFRDNMNKNNEKEINQTQSRDKTSNTELKKYDSKILSTLKEAELEQLQNNNEVEISLKEKQDHKNGIKLFTDTTSWKVNATYAKSNLNMNDNKSNITDNSYNIENESFKGKEFKPSPPLGYFYDEDKFVVPTQATVGSFNPHVSKPSIEIVSSPRYFFPLDYKQPVSSYNVAIDSPYKFEHILPRTKDWKFETGLEIKPTMEAPVMIPAGGLYKLPDAFKEKPGSDGDDDNFGLDFEDSKDAALKKRSNPWKKILNLITALVPVGIIISALTPSIITLESADNNPRFPSRISRRSEESVAELPSISERCKRRLLCELHSNGNYMRISSSLHRPNLCYKIPCNDPQALSKVLSWLFQHHGSRGHHYALHDRRGFIT</sequence>
<proteinExistence type="predicted"/>
<gene>
    <name evidence="5" type="primary">LOC113396545</name>
</gene>
<keyword evidence="2" id="KW-0472">Membrane</keyword>
<dbReference type="OMA" id="PISERCK"/>
<feature type="compositionally biased region" description="Basic and acidic residues" evidence="1">
    <location>
        <begin position="52"/>
        <end position="74"/>
    </location>
</feature>
<dbReference type="GeneID" id="113396545"/>
<accession>A0A8B8I012</accession>
<protein>
    <submittedName>
        <fullName evidence="5">Uncharacterized protein LOC113396545 isoform X1</fullName>
    </submittedName>
</protein>
<keyword evidence="4" id="KW-1185">Reference proteome</keyword>
<feature type="transmembrane region" description="Helical" evidence="2">
    <location>
        <begin position="301"/>
        <end position="323"/>
    </location>
</feature>
<dbReference type="Proteomes" id="UP001652626">
    <property type="component" value="Chromosome 15"/>
</dbReference>
<feature type="chain" id="PRO_5047044775" evidence="3">
    <location>
        <begin position="16"/>
        <end position="422"/>
    </location>
</feature>
<feature type="region of interest" description="Disordered" evidence="1">
    <location>
        <begin position="51"/>
        <end position="74"/>
    </location>
</feature>
<dbReference type="OrthoDB" id="6372754at2759"/>
<keyword evidence="3" id="KW-0732">Signal</keyword>